<comment type="caution">
    <text evidence="9">The sequence shown here is derived from an EMBL/GenBank/DDBJ whole genome shotgun (WGS) entry which is preliminary data.</text>
</comment>
<dbReference type="InterPro" id="IPR008271">
    <property type="entry name" value="Ser/Thr_kinase_AS"/>
</dbReference>
<evidence type="ECO:0000313" key="10">
    <source>
        <dbReference type="Proteomes" id="UP000580250"/>
    </source>
</evidence>
<protein>
    <recommendedName>
        <fullName evidence="8">Protein kinase domain-containing protein</fullName>
    </recommendedName>
</protein>
<dbReference type="InterPro" id="IPR011009">
    <property type="entry name" value="Kinase-like_dom_sf"/>
</dbReference>
<dbReference type="Pfam" id="PF00069">
    <property type="entry name" value="Pkinase"/>
    <property type="match status" value="1"/>
</dbReference>
<sequence length="291" mass="33289">MSSDEQLEKFTTIAQIGNGSFGKCFLCERCSDGEQVVLKKIMLNEDAKFEAFLISQINHENVVKTFESYVSHRSVYIVMEYMSGGTLHELIKQPGKPLEDRIVLNYTSQIASALRYIHQEHRIIHRDVKPSNVLLTDHKHLDHKTLKLCDFGIASKLESGQRLKGKIGAPGTLNYLAPEILGACDYDFKADIWSLGCVVFEMIEREKAFPGVQELAVFHKICNRIVAIPEDSKLCFLINVLLEPKQEKRPSAEELLILLENMALIEECTNDGSRWWNFSFWPKGKRTYHLK</sequence>
<evidence type="ECO:0000313" key="9">
    <source>
        <dbReference type="EMBL" id="CAD2130628.1"/>
    </source>
</evidence>
<dbReference type="PROSITE" id="PS00108">
    <property type="entry name" value="PROTEIN_KINASE_ST"/>
    <property type="match status" value="1"/>
</dbReference>
<dbReference type="Gene3D" id="1.10.510.10">
    <property type="entry name" value="Transferase(Phosphotransferase) domain 1"/>
    <property type="match status" value="1"/>
</dbReference>
<dbReference type="GO" id="GO:0004674">
    <property type="term" value="F:protein serine/threonine kinase activity"/>
    <property type="evidence" value="ECO:0007669"/>
    <property type="project" value="UniProtKB-KW"/>
</dbReference>
<keyword evidence="2" id="KW-0808">Transferase</keyword>
<dbReference type="GO" id="GO:0005524">
    <property type="term" value="F:ATP binding"/>
    <property type="evidence" value="ECO:0007669"/>
    <property type="project" value="UniProtKB-UniRule"/>
</dbReference>
<evidence type="ECO:0000256" key="3">
    <source>
        <dbReference type="ARBA" id="ARBA00022741"/>
    </source>
</evidence>
<evidence type="ECO:0000256" key="6">
    <source>
        <dbReference type="PROSITE-ProRule" id="PRU10141"/>
    </source>
</evidence>
<feature type="domain" description="Protein kinase" evidence="8">
    <location>
        <begin position="10"/>
        <end position="265"/>
    </location>
</feature>
<evidence type="ECO:0000256" key="7">
    <source>
        <dbReference type="RuleBase" id="RU000304"/>
    </source>
</evidence>
<dbReference type="PROSITE" id="PS00107">
    <property type="entry name" value="PROTEIN_KINASE_ATP"/>
    <property type="match status" value="1"/>
</dbReference>
<evidence type="ECO:0000259" key="8">
    <source>
        <dbReference type="PROSITE" id="PS50011"/>
    </source>
</evidence>
<dbReference type="PANTHER" id="PTHR43671:SF106">
    <property type="entry name" value="NIMA-LIKE KINASE"/>
    <property type="match status" value="1"/>
</dbReference>
<comment type="similarity">
    <text evidence="1">Belongs to the protein kinase superfamily. NEK Ser/Thr protein kinase family. NIMA subfamily.</text>
</comment>
<dbReference type="InterPro" id="IPR050660">
    <property type="entry name" value="NEK_Ser/Thr_kinase"/>
</dbReference>
<dbReference type="InterPro" id="IPR017441">
    <property type="entry name" value="Protein_kinase_ATP_BS"/>
</dbReference>
<keyword evidence="3 6" id="KW-0547">Nucleotide-binding</keyword>
<dbReference type="Gene3D" id="3.30.200.20">
    <property type="entry name" value="Phosphorylase Kinase, domain 1"/>
    <property type="match status" value="1"/>
</dbReference>
<feature type="binding site" evidence="6">
    <location>
        <position position="39"/>
    </location>
    <ligand>
        <name>ATP</name>
        <dbReference type="ChEBI" id="CHEBI:30616"/>
    </ligand>
</feature>
<name>A0A6V7TQ21_MELEN</name>
<evidence type="ECO:0000256" key="4">
    <source>
        <dbReference type="ARBA" id="ARBA00022777"/>
    </source>
</evidence>
<dbReference type="SUPFAM" id="SSF56112">
    <property type="entry name" value="Protein kinase-like (PK-like)"/>
    <property type="match status" value="1"/>
</dbReference>
<keyword evidence="5 6" id="KW-0067">ATP-binding</keyword>
<dbReference type="InterPro" id="IPR000719">
    <property type="entry name" value="Prot_kinase_dom"/>
</dbReference>
<dbReference type="PANTHER" id="PTHR43671">
    <property type="entry name" value="SERINE/THREONINE-PROTEIN KINASE NEK"/>
    <property type="match status" value="1"/>
</dbReference>
<dbReference type="EMBL" id="CAJEWN010000009">
    <property type="protein sequence ID" value="CAD2130628.1"/>
    <property type="molecule type" value="Genomic_DNA"/>
</dbReference>
<keyword evidence="4" id="KW-0418">Kinase</keyword>
<dbReference type="AlphaFoldDB" id="A0A6V7TQ21"/>
<keyword evidence="7" id="KW-0723">Serine/threonine-protein kinase</keyword>
<evidence type="ECO:0000256" key="1">
    <source>
        <dbReference type="ARBA" id="ARBA00010886"/>
    </source>
</evidence>
<evidence type="ECO:0000256" key="5">
    <source>
        <dbReference type="ARBA" id="ARBA00022840"/>
    </source>
</evidence>
<reference evidence="9 10" key="1">
    <citation type="submission" date="2020-08" db="EMBL/GenBank/DDBJ databases">
        <authorList>
            <person name="Koutsovoulos G."/>
            <person name="Danchin GJ E."/>
        </authorList>
    </citation>
    <scope>NUCLEOTIDE SEQUENCE [LARGE SCALE GENOMIC DNA]</scope>
</reference>
<dbReference type="Proteomes" id="UP000580250">
    <property type="component" value="Unassembled WGS sequence"/>
</dbReference>
<gene>
    <name evidence="9" type="ORF">MENT_LOCUS3058</name>
</gene>
<dbReference type="SMART" id="SM00220">
    <property type="entry name" value="S_TKc"/>
    <property type="match status" value="1"/>
</dbReference>
<evidence type="ECO:0000256" key="2">
    <source>
        <dbReference type="ARBA" id="ARBA00022679"/>
    </source>
</evidence>
<accession>A0A6V7TQ21</accession>
<dbReference type="OrthoDB" id="248923at2759"/>
<proteinExistence type="inferred from homology"/>
<dbReference type="PROSITE" id="PS50011">
    <property type="entry name" value="PROTEIN_KINASE_DOM"/>
    <property type="match status" value="1"/>
</dbReference>
<organism evidence="9 10">
    <name type="scientific">Meloidogyne enterolobii</name>
    <name type="common">Root-knot nematode worm</name>
    <name type="synonym">Meloidogyne mayaguensis</name>
    <dbReference type="NCBI Taxonomy" id="390850"/>
    <lineage>
        <taxon>Eukaryota</taxon>
        <taxon>Metazoa</taxon>
        <taxon>Ecdysozoa</taxon>
        <taxon>Nematoda</taxon>
        <taxon>Chromadorea</taxon>
        <taxon>Rhabditida</taxon>
        <taxon>Tylenchina</taxon>
        <taxon>Tylenchomorpha</taxon>
        <taxon>Tylenchoidea</taxon>
        <taxon>Meloidogynidae</taxon>
        <taxon>Meloidogyninae</taxon>
        <taxon>Meloidogyne</taxon>
    </lineage>
</organism>